<feature type="domain" description="AB hydrolase-1" evidence="1">
    <location>
        <begin position="49"/>
        <end position="347"/>
    </location>
</feature>
<keyword evidence="3" id="KW-1185">Reference proteome</keyword>
<dbReference type="Proteomes" id="UP001215598">
    <property type="component" value="Unassembled WGS sequence"/>
</dbReference>
<dbReference type="InterPro" id="IPR000073">
    <property type="entry name" value="AB_hydrolase_1"/>
</dbReference>
<sequence>MWCPHLPLTHLQNALMSLQTLSVDVNGTAKLAFNDSGNPGNNNYITIFAVHGMGWNNRIFKRVQTLSAAKSIRIVAVNRRQYKGSTPYTESEAMIPITGSDEEKANFIKSRGVELANFIDTFIQNNQLPPISDDGKTGGVALLGWSAGNLITAAAIANLDALSDASKKRLKSHLRGHIMQEPPSIAFGLPLPAANWSPHMDTTIPADKQAAMFTTWITSYFDHGDLSTRDVNVLSYIVPSAFRPPTIYDMTPEEIAETADQGPVELPGMFMSMAQSNAVYRKACYSADIKSLVPSLKTTFITGDATCSYSLAALWSIQDDNKAEKGNIKFVVIPGANHFWHWDDAEEALKTYAESL</sequence>
<gene>
    <name evidence="2" type="ORF">B0H16DRAFT_1525982</name>
</gene>
<reference evidence="2" key="1">
    <citation type="submission" date="2023-03" db="EMBL/GenBank/DDBJ databases">
        <title>Massive genome expansion in bonnet fungi (Mycena s.s.) driven by repeated elements and novel gene families across ecological guilds.</title>
        <authorList>
            <consortium name="Lawrence Berkeley National Laboratory"/>
            <person name="Harder C.B."/>
            <person name="Miyauchi S."/>
            <person name="Viragh M."/>
            <person name="Kuo A."/>
            <person name="Thoen E."/>
            <person name="Andreopoulos B."/>
            <person name="Lu D."/>
            <person name="Skrede I."/>
            <person name="Drula E."/>
            <person name="Henrissat B."/>
            <person name="Morin E."/>
            <person name="Kohler A."/>
            <person name="Barry K."/>
            <person name="LaButti K."/>
            <person name="Morin E."/>
            <person name="Salamov A."/>
            <person name="Lipzen A."/>
            <person name="Mereny Z."/>
            <person name="Hegedus B."/>
            <person name="Baldrian P."/>
            <person name="Stursova M."/>
            <person name="Weitz H."/>
            <person name="Taylor A."/>
            <person name="Grigoriev I.V."/>
            <person name="Nagy L.G."/>
            <person name="Martin F."/>
            <person name="Kauserud H."/>
        </authorList>
    </citation>
    <scope>NUCLEOTIDE SEQUENCE</scope>
    <source>
        <strain evidence="2">CBHHK182m</strain>
    </source>
</reference>
<dbReference type="EMBL" id="JARKIB010000027">
    <property type="protein sequence ID" value="KAJ7764861.1"/>
    <property type="molecule type" value="Genomic_DNA"/>
</dbReference>
<evidence type="ECO:0000313" key="2">
    <source>
        <dbReference type="EMBL" id="KAJ7764861.1"/>
    </source>
</evidence>
<dbReference type="AlphaFoldDB" id="A0AAD7NL20"/>
<protein>
    <submittedName>
        <fullName evidence="2">Alpha/Beta hydrolase protein</fullName>
    </submittedName>
</protein>
<evidence type="ECO:0000259" key="1">
    <source>
        <dbReference type="Pfam" id="PF12697"/>
    </source>
</evidence>
<name>A0AAD7NL20_9AGAR</name>
<comment type="caution">
    <text evidence="2">The sequence shown here is derived from an EMBL/GenBank/DDBJ whole genome shotgun (WGS) entry which is preliminary data.</text>
</comment>
<accession>A0AAD7NL20</accession>
<keyword evidence="2" id="KW-0378">Hydrolase</keyword>
<dbReference type="Pfam" id="PF12697">
    <property type="entry name" value="Abhydrolase_6"/>
    <property type="match status" value="1"/>
</dbReference>
<dbReference type="SUPFAM" id="SSF53474">
    <property type="entry name" value="alpha/beta-Hydrolases"/>
    <property type="match status" value="1"/>
</dbReference>
<dbReference type="InterPro" id="IPR029058">
    <property type="entry name" value="AB_hydrolase_fold"/>
</dbReference>
<proteinExistence type="predicted"/>
<dbReference type="GO" id="GO:0016787">
    <property type="term" value="F:hydrolase activity"/>
    <property type="evidence" value="ECO:0007669"/>
    <property type="project" value="UniProtKB-KW"/>
</dbReference>
<organism evidence="2 3">
    <name type="scientific">Mycena metata</name>
    <dbReference type="NCBI Taxonomy" id="1033252"/>
    <lineage>
        <taxon>Eukaryota</taxon>
        <taxon>Fungi</taxon>
        <taxon>Dikarya</taxon>
        <taxon>Basidiomycota</taxon>
        <taxon>Agaricomycotina</taxon>
        <taxon>Agaricomycetes</taxon>
        <taxon>Agaricomycetidae</taxon>
        <taxon>Agaricales</taxon>
        <taxon>Marasmiineae</taxon>
        <taxon>Mycenaceae</taxon>
        <taxon>Mycena</taxon>
    </lineage>
</organism>
<evidence type="ECO:0000313" key="3">
    <source>
        <dbReference type="Proteomes" id="UP001215598"/>
    </source>
</evidence>
<dbReference type="Gene3D" id="3.40.50.1820">
    <property type="entry name" value="alpha/beta hydrolase"/>
    <property type="match status" value="1"/>
</dbReference>